<protein>
    <submittedName>
        <fullName evidence="1">8453_t:CDS:1</fullName>
    </submittedName>
</protein>
<dbReference type="AlphaFoldDB" id="A0A9N9J2E5"/>
<gene>
    <name evidence="1" type="ORF">CPELLU_LOCUS15034</name>
</gene>
<dbReference type="Proteomes" id="UP000789759">
    <property type="component" value="Unassembled WGS sequence"/>
</dbReference>
<reference evidence="1" key="1">
    <citation type="submission" date="2021-06" db="EMBL/GenBank/DDBJ databases">
        <authorList>
            <person name="Kallberg Y."/>
            <person name="Tangrot J."/>
            <person name="Rosling A."/>
        </authorList>
    </citation>
    <scope>NUCLEOTIDE SEQUENCE</scope>
    <source>
        <strain evidence="1">FL966</strain>
    </source>
</reference>
<accession>A0A9N9J2E5</accession>
<sequence length="214" mass="24474">MYVTDEPVVAVLDTEKESKTVVVTPTGAREHTLRSTAKVNINVNGINIPTYLQVLKSVDKNLLLGTDWFQKARAMVDLNKQKLVIRYLDKRFEVPIMHTDKGKQKEYVNEDMRSGDHDGDKNDDDDLFEEFEYKSKDLEEVESYSTDSISVDEVSKNELKGRIYDENIEEESPAVCLAVMEEVPTEKKVSVDEKPPVKDQLVRIVDGNKYRSIV</sequence>
<dbReference type="OrthoDB" id="2449730at2759"/>
<dbReference type="Gene3D" id="2.40.70.10">
    <property type="entry name" value="Acid Proteases"/>
    <property type="match status" value="1"/>
</dbReference>
<comment type="caution">
    <text evidence="1">The sequence shown here is derived from an EMBL/GenBank/DDBJ whole genome shotgun (WGS) entry which is preliminary data.</text>
</comment>
<keyword evidence="2" id="KW-1185">Reference proteome</keyword>
<dbReference type="EMBL" id="CAJVQA010018882">
    <property type="protein sequence ID" value="CAG8756457.1"/>
    <property type="molecule type" value="Genomic_DNA"/>
</dbReference>
<organism evidence="1 2">
    <name type="scientific">Cetraspora pellucida</name>
    <dbReference type="NCBI Taxonomy" id="1433469"/>
    <lineage>
        <taxon>Eukaryota</taxon>
        <taxon>Fungi</taxon>
        <taxon>Fungi incertae sedis</taxon>
        <taxon>Mucoromycota</taxon>
        <taxon>Glomeromycotina</taxon>
        <taxon>Glomeromycetes</taxon>
        <taxon>Diversisporales</taxon>
        <taxon>Gigasporaceae</taxon>
        <taxon>Cetraspora</taxon>
    </lineage>
</organism>
<evidence type="ECO:0000313" key="2">
    <source>
        <dbReference type="Proteomes" id="UP000789759"/>
    </source>
</evidence>
<name>A0A9N9J2E5_9GLOM</name>
<evidence type="ECO:0000313" key="1">
    <source>
        <dbReference type="EMBL" id="CAG8756457.1"/>
    </source>
</evidence>
<proteinExistence type="predicted"/>
<dbReference type="InterPro" id="IPR021109">
    <property type="entry name" value="Peptidase_aspartic_dom_sf"/>
</dbReference>
<dbReference type="Pfam" id="PF08284">
    <property type="entry name" value="RVP_2"/>
    <property type="match status" value="1"/>
</dbReference>